<dbReference type="PROSITE" id="PS51892">
    <property type="entry name" value="SUBTILASE"/>
    <property type="match status" value="1"/>
</dbReference>
<proteinExistence type="inferred from homology"/>
<feature type="domain" description="Peptidase S8/S53" evidence="7">
    <location>
        <begin position="183"/>
        <end position="405"/>
    </location>
</feature>
<evidence type="ECO:0000256" key="5">
    <source>
        <dbReference type="ARBA" id="ARBA00022825"/>
    </source>
</evidence>
<evidence type="ECO:0000256" key="6">
    <source>
        <dbReference type="PROSITE-ProRule" id="PRU01240"/>
    </source>
</evidence>
<dbReference type="PANTHER" id="PTHR43806">
    <property type="entry name" value="PEPTIDASE S8"/>
    <property type="match status" value="1"/>
</dbReference>
<dbReference type="InterPro" id="IPR036852">
    <property type="entry name" value="Peptidase_S8/S53_dom_sf"/>
</dbReference>
<feature type="active site" description="Charge relay system" evidence="6">
    <location>
        <position position="216"/>
    </location>
</feature>
<dbReference type="EMBL" id="PTQR01000101">
    <property type="protein sequence ID" value="TKX20118.1"/>
    <property type="molecule type" value="Genomic_DNA"/>
</dbReference>
<keyword evidence="5 6" id="KW-0720">Serine protease</keyword>
<dbReference type="SUPFAM" id="SSF54897">
    <property type="entry name" value="Protease propeptides/inhibitors"/>
    <property type="match status" value="1"/>
</dbReference>
<dbReference type="GO" id="GO:0006508">
    <property type="term" value="P:proteolysis"/>
    <property type="evidence" value="ECO:0007669"/>
    <property type="project" value="UniProtKB-KW"/>
</dbReference>
<dbReference type="Pfam" id="PF05922">
    <property type="entry name" value="Inhibitor_I9"/>
    <property type="match status" value="1"/>
</dbReference>
<dbReference type="GO" id="GO:0004252">
    <property type="term" value="F:serine-type endopeptidase activity"/>
    <property type="evidence" value="ECO:0007669"/>
    <property type="project" value="UniProtKB-UniRule"/>
</dbReference>
<feature type="active site" description="Charge relay system" evidence="6">
    <location>
        <position position="372"/>
    </location>
</feature>
<dbReference type="Gene3D" id="3.40.50.200">
    <property type="entry name" value="Peptidase S8/S53 domain"/>
    <property type="match status" value="1"/>
</dbReference>
<evidence type="ECO:0000256" key="2">
    <source>
        <dbReference type="ARBA" id="ARBA00022670"/>
    </source>
</evidence>
<dbReference type="FunFam" id="3.40.50.200:FF:000014">
    <property type="entry name" value="Proteinase K"/>
    <property type="match status" value="1"/>
</dbReference>
<protein>
    <submittedName>
        <fullName evidence="9">Alkaline proteinase</fullName>
    </submittedName>
</protein>
<dbReference type="Pfam" id="PF00082">
    <property type="entry name" value="Peptidase_S8"/>
    <property type="match status" value="1"/>
</dbReference>
<dbReference type="InterPro" id="IPR000209">
    <property type="entry name" value="Peptidase_S8/S53_dom"/>
</dbReference>
<comment type="similarity">
    <text evidence="1 6">Belongs to the peptidase S8 family.</text>
</comment>
<dbReference type="Proteomes" id="UP000308133">
    <property type="component" value="Unassembled WGS sequence"/>
</dbReference>
<evidence type="ECO:0000313" key="9">
    <source>
        <dbReference type="EMBL" id="TKX20118.1"/>
    </source>
</evidence>
<dbReference type="PRINTS" id="PR00723">
    <property type="entry name" value="SUBTILISIN"/>
</dbReference>
<keyword evidence="4 6" id="KW-0378">Hydrolase</keyword>
<dbReference type="PROSITE" id="PS00137">
    <property type="entry name" value="SUBTILASE_HIS"/>
    <property type="match status" value="1"/>
</dbReference>
<dbReference type="PROSITE" id="PS00138">
    <property type="entry name" value="SUBTILASE_SER"/>
    <property type="match status" value="1"/>
</dbReference>
<evidence type="ECO:0000259" key="8">
    <source>
        <dbReference type="Pfam" id="PF05922"/>
    </source>
</evidence>
<evidence type="ECO:0000313" key="10">
    <source>
        <dbReference type="Proteomes" id="UP000308133"/>
    </source>
</evidence>
<comment type="caution">
    <text evidence="9">The sequence shown here is derived from an EMBL/GenBank/DDBJ whole genome shotgun (WGS) entry which is preliminary data.</text>
</comment>
<sequence length="426" mass="44188">MRSHITEGLVPQSNHSVSSLLFNRSSPSKPILFTLKFSTALIALSAAIATAAPVAQTADDVPDVSGRYIIRLNSGVSQTKHMEFVRDLHARSIEKRQDGRRWRGVEKSFGFGKFHGYSGHFDDDVVKEIEASDDVEMVEADQVWTTYATQTGAPYGIAALSSRNAGSTTYTYDTTAQGTFGYVVDTGINTAHTAFGGRASNGYNAVGGAFTDSVGHGTHVAGTMGSDRFGVAKQSNLIAVKVFAGSSGSTATILEGFDWAVNDIITKGRQNKAVINMSLGGGNSAAFTAAVNDAFDDGVVSVVAAGNSNTNAASTSPANAAKAITVGSVDSRRARSTFSNYGTVVDVFASGTGILSTWIGSNSATNTISGTSMASPHVAGLVNYLQALVPGNAAAITNQIVTRSIKNVVTNPGSGSNNRLAFNGAT</sequence>
<dbReference type="AlphaFoldDB" id="A0A4U7APM8"/>
<evidence type="ECO:0000256" key="1">
    <source>
        <dbReference type="ARBA" id="ARBA00011073"/>
    </source>
</evidence>
<feature type="domain" description="Inhibitor I9" evidence="8">
    <location>
        <begin position="67"/>
        <end position="146"/>
    </location>
</feature>
<organism evidence="9 10">
    <name type="scientific">Elsinoe australis</name>
    <dbReference type="NCBI Taxonomy" id="40998"/>
    <lineage>
        <taxon>Eukaryota</taxon>
        <taxon>Fungi</taxon>
        <taxon>Dikarya</taxon>
        <taxon>Ascomycota</taxon>
        <taxon>Pezizomycotina</taxon>
        <taxon>Dothideomycetes</taxon>
        <taxon>Dothideomycetidae</taxon>
        <taxon>Myriangiales</taxon>
        <taxon>Elsinoaceae</taxon>
        <taxon>Elsinoe</taxon>
    </lineage>
</organism>
<dbReference type="PANTHER" id="PTHR43806:SF58">
    <property type="entry name" value="ALKALINE PROTEASE 1-RELATED"/>
    <property type="match status" value="1"/>
</dbReference>
<keyword evidence="3" id="KW-0732">Signal</keyword>
<dbReference type="CDD" id="cd04077">
    <property type="entry name" value="Peptidases_S8_PCSK9_ProteinaseK_like"/>
    <property type="match status" value="1"/>
</dbReference>
<dbReference type="GO" id="GO:0005576">
    <property type="term" value="C:extracellular region"/>
    <property type="evidence" value="ECO:0007669"/>
    <property type="project" value="UniProtKB-ARBA"/>
</dbReference>
<reference evidence="9 10" key="1">
    <citation type="submission" date="2018-02" db="EMBL/GenBank/DDBJ databases">
        <title>Draft genome sequences of Elsinoe sp., causing black scab on jojoba.</title>
        <authorList>
            <person name="Stodart B."/>
            <person name="Jeffress S."/>
            <person name="Ash G."/>
            <person name="Arun Chinnappa K."/>
        </authorList>
    </citation>
    <scope>NUCLEOTIDE SEQUENCE [LARGE SCALE GENOMIC DNA]</scope>
    <source>
        <strain evidence="9 10">Hillstone_2</strain>
    </source>
</reference>
<dbReference type="InterPro" id="IPR034193">
    <property type="entry name" value="PCSK9_ProteinaseK-like"/>
</dbReference>
<evidence type="ECO:0000256" key="4">
    <source>
        <dbReference type="ARBA" id="ARBA00022801"/>
    </source>
</evidence>
<dbReference type="InterPro" id="IPR037045">
    <property type="entry name" value="S8pro/Inhibitor_I9_sf"/>
</dbReference>
<dbReference type="Gene3D" id="3.30.70.80">
    <property type="entry name" value="Peptidase S8 propeptide/proteinase inhibitor I9"/>
    <property type="match status" value="1"/>
</dbReference>
<feature type="active site" description="Charge relay system" evidence="6">
    <location>
        <position position="185"/>
    </location>
</feature>
<evidence type="ECO:0000259" key="7">
    <source>
        <dbReference type="Pfam" id="PF00082"/>
    </source>
</evidence>
<gene>
    <name evidence="9" type="ORF">C1H76_7703</name>
</gene>
<evidence type="ECO:0000256" key="3">
    <source>
        <dbReference type="ARBA" id="ARBA00022729"/>
    </source>
</evidence>
<dbReference type="InterPro" id="IPR022398">
    <property type="entry name" value="Peptidase_S8_His-AS"/>
</dbReference>
<dbReference type="InterPro" id="IPR023828">
    <property type="entry name" value="Peptidase_S8_Ser-AS"/>
</dbReference>
<dbReference type="InterPro" id="IPR050131">
    <property type="entry name" value="Peptidase_S8_subtilisin-like"/>
</dbReference>
<dbReference type="InterPro" id="IPR010259">
    <property type="entry name" value="S8pro/Inhibitor_I9"/>
</dbReference>
<dbReference type="SUPFAM" id="SSF52743">
    <property type="entry name" value="Subtilisin-like"/>
    <property type="match status" value="1"/>
</dbReference>
<dbReference type="InterPro" id="IPR015500">
    <property type="entry name" value="Peptidase_S8_subtilisin-rel"/>
</dbReference>
<keyword evidence="2 6" id="KW-0645">Protease</keyword>
<name>A0A4U7APM8_9PEZI</name>
<accession>A0A4U7APM8</accession>